<dbReference type="PROSITE" id="PS50031">
    <property type="entry name" value="EH"/>
    <property type="match status" value="1"/>
</dbReference>
<feature type="compositionally biased region" description="Acidic residues" evidence="2">
    <location>
        <begin position="133"/>
        <end position="150"/>
    </location>
</feature>
<gene>
    <name evidence="5" type="ORF">BV898_11889</name>
</gene>
<feature type="region of interest" description="Disordered" evidence="2">
    <location>
        <begin position="133"/>
        <end position="155"/>
    </location>
</feature>
<feature type="domain" description="EH" evidence="3">
    <location>
        <begin position="159"/>
        <end position="248"/>
    </location>
</feature>
<evidence type="ECO:0000256" key="1">
    <source>
        <dbReference type="ARBA" id="ARBA00022837"/>
    </source>
</evidence>
<evidence type="ECO:0000256" key="2">
    <source>
        <dbReference type="SAM" id="MobiDB-lite"/>
    </source>
</evidence>
<feature type="compositionally biased region" description="Low complexity" evidence="2">
    <location>
        <begin position="331"/>
        <end position="345"/>
    </location>
</feature>
<dbReference type="SMART" id="SM00027">
    <property type="entry name" value="EH"/>
    <property type="match status" value="1"/>
</dbReference>
<sequence>MASSIPPPPPSNKSARLQQQQNSSLLQWDQGGPSSSGINPKEPHPPAVDETDLDASSNNESDGGREGRGNSASDSVSSESEEKEDSEVEGVDNVAETTSSRRSNRSSPSVLSATIHQWPGYEEESHGLLDNNENEEASASDNSEENDDPDDPWKISPEQRGWYLSLFLRLQPDVHAFIQGKDARVFFENSQLPLSDLGEIWNCSDVDRDGRLSLAEFCYAMHLSVARRHGLPLPLQLPSSLKNSTRHILKAAEGSTNELSASDYTHQPEWTKFSDSPRNRIGPVEFRSTVDAERKLSHPLPVKASPKSSSSSASLRSSTSSAAVRDGRSFSTGTVGTSNVTVVGPTNPSVIVIDSAMAPPPPPRSFHSRSASLDLQGQMIEKSANKGPHPPSSTGAPPQLPPRSSPLLSKRLDSATSESDNDSRMANNNNNSHPSASSEMPKKPPRVNKTANNRNVSFTSNADRHWTSASFLHSPLPAVLDVSDLSFPSVEEIQRMGRLEIWRMVQRLRTVTEGLSRQNVDLQQLLTEVVLKKRTAELHLAAENAHKS</sequence>
<dbReference type="PANTHER" id="PTHR11216">
    <property type="entry name" value="EH DOMAIN"/>
    <property type="match status" value="1"/>
</dbReference>
<keyword evidence="6" id="KW-1185">Reference proteome</keyword>
<dbReference type="OrthoDB" id="10045710at2759"/>
<dbReference type="GO" id="GO:0016197">
    <property type="term" value="P:endosomal transport"/>
    <property type="evidence" value="ECO:0007669"/>
    <property type="project" value="TreeGrafter"/>
</dbReference>
<dbReference type="PROSITE" id="PS00018">
    <property type="entry name" value="EF_HAND_1"/>
    <property type="match status" value="1"/>
</dbReference>
<dbReference type="PANTHER" id="PTHR11216:SF174">
    <property type="entry name" value="GH06923P"/>
    <property type="match status" value="1"/>
</dbReference>
<dbReference type="InterPro" id="IPR000261">
    <property type="entry name" value="EH_dom"/>
</dbReference>
<dbReference type="GO" id="GO:0005737">
    <property type="term" value="C:cytoplasm"/>
    <property type="evidence" value="ECO:0007669"/>
    <property type="project" value="TreeGrafter"/>
</dbReference>
<protein>
    <submittedName>
        <fullName evidence="5">RalBP1-associated Eps domain-containing protein 1</fullName>
    </submittedName>
</protein>
<feature type="region of interest" description="Disordered" evidence="2">
    <location>
        <begin position="382"/>
        <end position="454"/>
    </location>
</feature>
<dbReference type="GO" id="GO:0005509">
    <property type="term" value="F:calcium ion binding"/>
    <property type="evidence" value="ECO:0007669"/>
    <property type="project" value="InterPro"/>
</dbReference>
<feature type="region of interest" description="Disordered" evidence="2">
    <location>
        <begin position="1"/>
        <end position="113"/>
    </location>
</feature>
<feature type="compositionally biased region" description="Low complexity" evidence="2">
    <location>
        <begin position="17"/>
        <end position="27"/>
    </location>
</feature>
<evidence type="ECO:0000313" key="6">
    <source>
        <dbReference type="Proteomes" id="UP000192578"/>
    </source>
</evidence>
<feature type="region of interest" description="Disordered" evidence="2">
    <location>
        <begin position="292"/>
        <end position="345"/>
    </location>
</feature>
<dbReference type="GO" id="GO:0006897">
    <property type="term" value="P:endocytosis"/>
    <property type="evidence" value="ECO:0007669"/>
    <property type="project" value="TreeGrafter"/>
</dbReference>
<dbReference type="Proteomes" id="UP000192578">
    <property type="component" value="Unassembled WGS sequence"/>
</dbReference>
<feature type="domain" description="EF-hand" evidence="4">
    <location>
        <begin position="192"/>
        <end position="227"/>
    </location>
</feature>
<dbReference type="AlphaFoldDB" id="A0A1W0WFE0"/>
<dbReference type="CDD" id="cd00052">
    <property type="entry name" value="EH"/>
    <property type="match status" value="1"/>
</dbReference>
<dbReference type="Gene3D" id="1.10.238.10">
    <property type="entry name" value="EF-hand"/>
    <property type="match status" value="1"/>
</dbReference>
<organism evidence="5 6">
    <name type="scientific">Hypsibius exemplaris</name>
    <name type="common">Freshwater tardigrade</name>
    <dbReference type="NCBI Taxonomy" id="2072580"/>
    <lineage>
        <taxon>Eukaryota</taxon>
        <taxon>Metazoa</taxon>
        <taxon>Ecdysozoa</taxon>
        <taxon>Tardigrada</taxon>
        <taxon>Eutardigrada</taxon>
        <taxon>Parachela</taxon>
        <taxon>Hypsibioidea</taxon>
        <taxon>Hypsibiidae</taxon>
        <taxon>Hypsibius</taxon>
    </lineage>
</organism>
<comment type="caution">
    <text evidence="5">The sequence shown here is derived from an EMBL/GenBank/DDBJ whole genome shotgun (WGS) entry which is preliminary data.</text>
</comment>
<evidence type="ECO:0000313" key="5">
    <source>
        <dbReference type="EMBL" id="OQV13892.1"/>
    </source>
</evidence>
<feature type="compositionally biased region" description="Low complexity" evidence="2">
    <location>
        <begin position="424"/>
        <end position="438"/>
    </location>
</feature>
<dbReference type="SUPFAM" id="SSF47473">
    <property type="entry name" value="EF-hand"/>
    <property type="match status" value="1"/>
</dbReference>
<dbReference type="InterPro" id="IPR011992">
    <property type="entry name" value="EF-hand-dom_pair"/>
</dbReference>
<evidence type="ECO:0000259" key="4">
    <source>
        <dbReference type="PROSITE" id="PS50222"/>
    </source>
</evidence>
<feature type="compositionally biased region" description="Pro residues" evidence="2">
    <location>
        <begin position="1"/>
        <end position="11"/>
    </location>
</feature>
<evidence type="ECO:0000259" key="3">
    <source>
        <dbReference type="PROSITE" id="PS50031"/>
    </source>
</evidence>
<dbReference type="Pfam" id="PF12763">
    <property type="entry name" value="EH"/>
    <property type="match status" value="1"/>
</dbReference>
<dbReference type="EMBL" id="MTYJ01000114">
    <property type="protein sequence ID" value="OQV13892.1"/>
    <property type="molecule type" value="Genomic_DNA"/>
</dbReference>
<accession>A0A1W0WFE0</accession>
<name>A0A1W0WFE0_HYPEX</name>
<dbReference type="GO" id="GO:0005886">
    <property type="term" value="C:plasma membrane"/>
    <property type="evidence" value="ECO:0007669"/>
    <property type="project" value="TreeGrafter"/>
</dbReference>
<dbReference type="PROSITE" id="PS50222">
    <property type="entry name" value="EF_HAND_2"/>
    <property type="match status" value="1"/>
</dbReference>
<feature type="compositionally biased region" description="Low complexity" evidence="2">
    <location>
        <begin position="304"/>
        <end position="323"/>
    </location>
</feature>
<feature type="compositionally biased region" description="Acidic residues" evidence="2">
    <location>
        <begin position="79"/>
        <end position="90"/>
    </location>
</feature>
<dbReference type="InterPro" id="IPR018247">
    <property type="entry name" value="EF_Hand_1_Ca_BS"/>
</dbReference>
<proteinExistence type="predicted"/>
<dbReference type="InterPro" id="IPR002048">
    <property type="entry name" value="EF_hand_dom"/>
</dbReference>
<reference evidence="6" key="1">
    <citation type="submission" date="2017-01" db="EMBL/GenBank/DDBJ databases">
        <title>Comparative genomics of anhydrobiosis in the tardigrade Hypsibius dujardini.</title>
        <authorList>
            <person name="Yoshida Y."/>
            <person name="Koutsovoulos G."/>
            <person name="Laetsch D."/>
            <person name="Stevens L."/>
            <person name="Kumar S."/>
            <person name="Horikawa D."/>
            <person name="Ishino K."/>
            <person name="Komine S."/>
            <person name="Tomita M."/>
            <person name="Blaxter M."/>
            <person name="Arakawa K."/>
        </authorList>
    </citation>
    <scope>NUCLEOTIDE SEQUENCE [LARGE SCALE GENOMIC DNA]</scope>
    <source>
        <strain evidence="6">Z151</strain>
    </source>
</reference>
<keyword evidence="1" id="KW-0106">Calcium</keyword>